<keyword evidence="11" id="KW-0325">Glycoprotein</keyword>
<dbReference type="EMBL" id="JAAAJB010000687">
    <property type="protein sequence ID" value="KAG0252137.1"/>
    <property type="molecule type" value="Genomic_DNA"/>
</dbReference>
<name>A0A9P6PSW0_9FUNG</name>
<dbReference type="FunFam" id="3.20.20.70:FF:000177">
    <property type="entry name" value="Alpha-galactosidase"/>
    <property type="match status" value="1"/>
</dbReference>
<dbReference type="InterPro" id="IPR013785">
    <property type="entry name" value="Aldolase_TIM"/>
</dbReference>
<dbReference type="PRINTS" id="PR00740">
    <property type="entry name" value="GLHYDRLASE27"/>
</dbReference>
<dbReference type="PANTHER" id="PTHR11452">
    <property type="entry name" value="ALPHA-GALACTOSIDASE/ALPHA-N-ACETYLGALACTOSAMINIDASE"/>
    <property type="match status" value="1"/>
</dbReference>
<keyword evidence="12 13" id="KW-0326">Glycosidase</keyword>
<dbReference type="Proteomes" id="UP000807716">
    <property type="component" value="Unassembled WGS sequence"/>
</dbReference>
<dbReference type="GO" id="GO:0030246">
    <property type="term" value="F:carbohydrate binding"/>
    <property type="evidence" value="ECO:0007669"/>
    <property type="project" value="UniProtKB-KW"/>
</dbReference>
<dbReference type="Gene3D" id="2.80.10.50">
    <property type="match status" value="2"/>
</dbReference>
<reference evidence="15" key="1">
    <citation type="journal article" date="2020" name="Fungal Divers.">
        <title>Resolving the Mortierellaceae phylogeny through synthesis of multi-gene phylogenetics and phylogenomics.</title>
        <authorList>
            <person name="Vandepol N."/>
            <person name="Liber J."/>
            <person name="Desiro A."/>
            <person name="Na H."/>
            <person name="Kennedy M."/>
            <person name="Barry K."/>
            <person name="Grigoriev I.V."/>
            <person name="Miller A.N."/>
            <person name="O'Donnell K."/>
            <person name="Stajich J.E."/>
            <person name="Bonito G."/>
        </authorList>
    </citation>
    <scope>NUCLEOTIDE SEQUENCE</scope>
    <source>
        <strain evidence="15">BC1065</strain>
    </source>
</reference>
<evidence type="ECO:0000256" key="1">
    <source>
        <dbReference type="ARBA" id="ARBA00001255"/>
    </source>
</evidence>
<evidence type="ECO:0000313" key="15">
    <source>
        <dbReference type="EMBL" id="KAG0252137.1"/>
    </source>
</evidence>
<keyword evidence="8" id="KW-0430">Lectin</keyword>
<dbReference type="AlphaFoldDB" id="A0A9P6PSW0"/>
<keyword evidence="9 13" id="KW-0378">Hydrolase</keyword>
<dbReference type="CDD" id="cd00161">
    <property type="entry name" value="beta-trefoil_Ricin-like"/>
    <property type="match status" value="1"/>
</dbReference>
<comment type="similarity">
    <text evidence="4 13">Belongs to the glycosyl hydrolase 27 family.</text>
</comment>
<evidence type="ECO:0000256" key="9">
    <source>
        <dbReference type="ARBA" id="ARBA00022801"/>
    </source>
</evidence>
<keyword evidence="16" id="KW-1185">Reference proteome</keyword>
<evidence type="ECO:0000256" key="3">
    <source>
        <dbReference type="ARBA" id="ARBA00004613"/>
    </source>
</evidence>
<evidence type="ECO:0000256" key="5">
    <source>
        <dbReference type="ARBA" id="ARBA00012755"/>
    </source>
</evidence>
<evidence type="ECO:0000256" key="11">
    <source>
        <dbReference type="ARBA" id="ARBA00023180"/>
    </source>
</evidence>
<protein>
    <recommendedName>
        <fullName evidence="5 13">Alpha-galactosidase</fullName>
        <ecNumber evidence="5 13">3.2.1.22</ecNumber>
    </recommendedName>
    <alternativeName>
        <fullName evidence="13">Melibiase</fullName>
    </alternativeName>
</protein>
<evidence type="ECO:0000259" key="14">
    <source>
        <dbReference type="SMART" id="SM00458"/>
    </source>
</evidence>
<sequence length="612" mass="69173">MRAPISHVVLLLETLRRALFRRYIPVPELGLPEMVPDNPAFRNLSPTPPMGFNNWARYECHLNQTLFTETADFMLEKGFLKAGYNTITVDDCWMTMQRHPVTKDLVVNADLFPQGMAYLGRYLHDRGFQFGIYQDVGDKTCGGYPGSLGHYQQDIALFTSWGVDFIKLDGCYVTRNASLPPSETLEPTFRQLYESFGLALRQQSRPVVYSESAPAYFSGLSAGTGDRVGRDWYKVHTWIGRYGQLWRHSTDIAVWRRDEGSRWESVMTNYRFNIRLARYQAPGNWNDPDFIIVGDDEGLTWEEQKSQFALWAIMASPLILSSKLKDLNNEQIALLTNPEIIAVNQDSWGTQARLIWRSATSDTLLKPLNDTRSFALAILNKESDSLGVYVPFSMLGFDHLEIKDGCQFLVREIITRSEQVVDVTFPRFAMVGGPLPPHGTALYRIRPLTDNPACYARAGPSGAVYLASSLMCADVSQSRYAVGTEVIAYPCSSSYNQQWRLLPVPPPSPQQAPPTDASFYVIKTLTDRYCFDVVDARPNNGSRVVLNTCNTNSPTQQWRYTPKEGTLTHIETGLCLDASDVEDRSIPLKEKLVLQLRECGDFKNSQVWSLPI</sequence>
<keyword evidence="7" id="KW-0732">Signal</keyword>
<evidence type="ECO:0000313" key="16">
    <source>
        <dbReference type="Proteomes" id="UP000807716"/>
    </source>
</evidence>
<evidence type="ECO:0000256" key="8">
    <source>
        <dbReference type="ARBA" id="ARBA00022734"/>
    </source>
</evidence>
<evidence type="ECO:0000256" key="12">
    <source>
        <dbReference type="ARBA" id="ARBA00023295"/>
    </source>
</evidence>
<dbReference type="SUPFAM" id="SSF51445">
    <property type="entry name" value="(Trans)glycosidases"/>
    <property type="match status" value="1"/>
</dbReference>
<dbReference type="EC" id="3.2.1.22" evidence="5 13"/>
<comment type="function">
    <text evidence="2">Hydrolyzes a variety of simple alpha-D-galactoside as well as more complex molecules such as oligosaccharides and polysaccharides.</text>
</comment>
<dbReference type="Gene3D" id="3.20.20.70">
    <property type="entry name" value="Aldolase class I"/>
    <property type="match status" value="1"/>
</dbReference>
<dbReference type="InterPro" id="IPR017853">
    <property type="entry name" value="GH"/>
</dbReference>
<keyword evidence="6" id="KW-0964">Secreted</keyword>
<dbReference type="GO" id="GO:0005576">
    <property type="term" value="C:extracellular region"/>
    <property type="evidence" value="ECO:0007669"/>
    <property type="project" value="UniProtKB-SubCell"/>
</dbReference>
<dbReference type="PANTHER" id="PTHR11452:SF91">
    <property type="entry name" value="ALPHA-GALACTOSIDASE A-RELATED"/>
    <property type="match status" value="1"/>
</dbReference>
<dbReference type="SUPFAM" id="SSF50370">
    <property type="entry name" value="Ricin B-like lectins"/>
    <property type="match status" value="1"/>
</dbReference>
<dbReference type="GO" id="GO:0005975">
    <property type="term" value="P:carbohydrate metabolic process"/>
    <property type="evidence" value="ECO:0007669"/>
    <property type="project" value="InterPro"/>
</dbReference>
<comment type="caution">
    <text evidence="15">The sequence shown here is derived from an EMBL/GenBank/DDBJ whole genome shotgun (WGS) entry which is preliminary data.</text>
</comment>
<dbReference type="InterPro" id="IPR035992">
    <property type="entry name" value="Ricin_B-like_lectins"/>
</dbReference>
<organism evidence="15 16">
    <name type="scientific">Actinomortierella ambigua</name>
    <dbReference type="NCBI Taxonomy" id="1343610"/>
    <lineage>
        <taxon>Eukaryota</taxon>
        <taxon>Fungi</taxon>
        <taxon>Fungi incertae sedis</taxon>
        <taxon>Mucoromycota</taxon>
        <taxon>Mortierellomycotina</taxon>
        <taxon>Mortierellomycetes</taxon>
        <taxon>Mortierellales</taxon>
        <taxon>Mortierellaceae</taxon>
        <taxon>Actinomortierella</taxon>
    </lineage>
</organism>
<feature type="domain" description="Ricin B lectin" evidence="14">
    <location>
        <begin position="461"/>
        <end position="611"/>
    </location>
</feature>
<evidence type="ECO:0000256" key="4">
    <source>
        <dbReference type="ARBA" id="ARBA00009743"/>
    </source>
</evidence>
<keyword evidence="10 13" id="KW-1015">Disulfide bond</keyword>
<dbReference type="InterPro" id="IPR000772">
    <property type="entry name" value="Ricin_B_lectin"/>
</dbReference>
<dbReference type="SMART" id="SM00458">
    <property type="entry name" value="RICIN"/>
    <property type="match status" value="1"/>
</dbReference>
<dbReference type="OrthoDB" id="5795902at2759"/>
<evidence type="ECO:0000256" key="6">
    <source>
        <dbReference type="ARBA" id="ARBA00022525"/>
    </source>
</evidence>
<gene>
    <name evidence="15" type="ORF">DFQ27_008247</name>
</gene>
<evidence type="ECO:0000256" key="7">
    <source>
        <dbReference type="ARBA" id="ARBA00022729"/>
    </source>
</evidence>
<dbReference type="PROSITE" id="PS50231">
    <property type="entry name" value="RICIN_B_LECTIN"/>
    <property type="match status" value="1"/>
</dbReference>
<comment type="catalytic activity">
    <reaction evidence="1 13">
        <text>Hydrolysis of terminal, non-reducing alpha-D-galactose residues in alpha-D-galactosides, including galactose oligosaccharides, galactomannans and galactolipids.</text>
        <dbReference type="EC" id="3.2.1.22"/>
    </reaction>
</comment>
<comment type="subcellular location">
    <subcellularLocation>
        <location evidence="3">Secreted</location>
    </subcellularLocation>
</comment>
<proteinExistence type="inferred from homology"/>
<evidence type="ECO:0000256" key="2">
    <source>
        <dbReference type="ARBA" id="ARBA00003969"/>
    </source>
</evidence>
<dbReference type="InterPro" id="IPR002241">
    <property type="entry name" value="Glyco_hydro_27"/>
</dbReference>
<dbReference type="CDD" id="cd14792">
    <property type="entry name" value="GH27"/>
    <property type="match status" value="1"/>
</dbReference>
<evidence type="ECO:0000256" key="13">
    <source>
        <dbReference type="RuleBase" id="RU361168"/>
    </source>
</evidence>
<dbReference type="Gene3D" id="2.60.40.1180">
    <property type="entry name" value="Golgi alpha-mannosidase II"/>
    <property type="match status" value="1"/>
</dbReference>
<dbReference type="GO" id="GO:0004557">
    <property type="term" value="F:alpha-galactosidase activity"/>
    <property type="evidence" value="ECO:0007669"/>
    <property type="project" value="UniProtKB-EC"/>
</dbReference>
<dbReference type="InterPro" id="IPR013780">
    <property type="entry name" value="Glyco_hydro_b"/>
</dbReference>
<accession>A0A9P6PSW0</accession>
<dbReference type="Pfam" id="PF00652">
    <property type="entry name" value="Ricin_B_lectin"/>
    <property type="match status" value="1"/>
</dbReference>
<evidence type="ECO:0000256" key="10">
    <source>
        <dbReference type="ARBA" id="ARBA00023157"/>
    </source>
</evidence>
<dbReference type="Pfam" id="PF16499">
    <property type="entry name" value="Melibiase_2"/>
    <property type="match status" value="1"/>
</dbReference>